<evidence type="ECO:0000313" key="2">
    <source>
        <dbReference type="Proteomes" id="UP001150603"/>
    </source>
</evidence>
<comment type="caution">
    <text evidence="1">The sequence shown here is derived from an EMBL/GenBank/DDBJ whole genome shotgun (WGS) entry which is preliminary data.</text>
</comment>
<gene>
    <name evidence="1" type="primary">HTATIP2</name>
    <name evidence="1" type="ORF">FBU59_002625</name>
</gene>
<organism evidence="1 2">
    <name type="scientific">Linderina macrospora</name>
    <dbReference type="NCBI Taxonomy" id="4868"/>
    <lineage>
        <taxon>Eukaryota</taxon>
        <taxon>Fungi</taxon>
        <taxon>Fungi incertae sedis</taxon>
        <taxon>Zoopagomycota</taxon>
        <taxon>Kickxellomycotina</taxon>
        <taxon>Kickxellomycetes</taxon>
        <taxon>Kickxellales</taxon>
        <taxon>Kickxellaceae</taxon>
        <taxon>Linderina</taxon>
    </lineage>
</organism>
<name>A0ACC1JAR7_9FUNG</name>
<dbReference type="Proteomes" id="UP001150603">
    <property type="component" value="Unassembled WGS sequence"/>
</dbReference>
<protein>
    <submittedName>
        <fullName evidence="1">Oxidoreductase htatip2</fullName>
    </submittedName>
</protein>
<reference evidence="1" key="1">
    <citation type="submission" date="2022-07" db="EMBL/GenBank/DDBJ databases">
        <title>Phylogenomic reconstructions and comparative analyses of Kickxellomycotina fungi.</title>
        <authorList>
            <person name="Reynolds N.K."/>
            <person name="Stajich J.E."/>
            <person name="Barry K."/>
            <person name="Grigoriev I.V."/>
            <person name="Crous P."/>
            <person name="Smith M.E."/>
        </authorList>
    </citation>
    <scope>NUCLEOTIDE SEQUENCE</scope>
    <source>
        <strain evidence="1">NRRL 5244</strain>
    </source>
</reference>
<evidence type="ECO:0000313" key="1">
    <source>
        <dbReference type="EMBL" id="KAJ1944344.1"/>
    </source>
</evidence>
<dbReference type="EMBL" id="JANBPW010001481">
    <property type="protein sequence ID" value="KAJ1944344.1"/>
    <property type="molecule type" value="Genomic_DNA"/>
</dbReference>
<proteinExistence type="predicted"/>
<accession>A0ACC1JAR7</accession>
<sequence length="252" mass="27097">MASVVKILGDSIALSGAFRRAAEDFSSRNAHKSALVLGATGEVGREVVGHLLASGAFEKVTVFVRRPIEYTGPNADKLEQKAIDFEDTATMERDFAGHTHAFSCLGTTRGKSGADGFYKIDHDYTMNAAKACKSVQVEHYSICSSAGANKDSFFLYPKTKGQVDHEVSALGFPRVSVFRPAMLECDRGEGRWAERLVTAVLPVLKAVAPKSVAVKTSTVGWAMVNNAFVEVETPVAEIISNADMLDAFANSK</sequence>
<keyword evidence="2" id="KW-1185">Reference proteome</keyword>